<feature type="domain" description="Ammonium transporter AmtB-like" evidence="7">
    <location>
        <begin position="70"/>
        <end position="414"/>
    </location>
</feature>
<dbReference type="InterPro" id="IPR024041">
    <property type="entry name" value="NH4_transpt_AmtB-like_dom"/>
</dbReference>
<evidence type="ECO:0000256" key="6">
    <source>
        <dbReference type="SAM" id="Phobius"/>
    </source>
</evidence>
<feature type="transmembrane region" description="Helical" evidence="6">
    <location>
        <begin position="319"/>
        <end position="338"/>
    </location>
</feature>
<evidence type="ECO:0000256" key="1">
    <source>
        <dbReference type="ARBA" id="ARBA00004141"/>
    </source>
</evidence>
<keyword evidence="4 6" id="KW-1133">Transmembrane helix</keyword>
<dbReference type="GO" id="GO:0005886">
    <property type="term" value="C:plasma membrane"/>
    <property type="evidence" value="ECO:0007669"/>
    <property type="project" value="InterPro"/>
</dbReference>
<evidence type="ECO:0000259" key="7">
    <source>
        <dbReference type="Pfam" id="PF00909"/>
    </source>
</evidence>
<dbReference type="Gene3D" id="1.10.3430.10">
    <property type="entry name" value="Ammonium transporter AmtB like domains"/>
    <property type="match status" value="1"/>
</dbReference>
<dbReference type="InterPro" id="IPR029020">
    <property type="entry name" value="Ammonium/urea_transptr"/>
</dbReference>
<evidence type="ECO:0000256" key="2">
    <source>
        <dbReference type="ARBA" id="ARBA00011036"/>
    </source>
</evidence>
<evidence type="ECO:0000313" key="8">
    <source>
        <dbReference type="EMBL" id="CAD9815971.1"/>
    </source>
</evidence>
<keyword evidence="3 6" id="KW-0812">Transmembrane</keyword>
<feature type="transmembrane region" description="Helical" evidence="6">
    <location>
        <begin position="358"/>
        <end position="381"/>
    </location>
</feature>
<dbReference type="GO" id="GO:0097272">
    <property type="term" value="P:ammonium homeostasis"/>
    <property type="evidence" value="ECO:0007669"/>
    <property type="project" value="TreeGrafter"/>
</dbReference>
<feature type="transmembrane region" description="Helical" evidence="6">
    <location>
        <begin position="32"/>
        <end position="53"/>
    </location>
</feature>
<keyword evidence="5 6" id="KW-0472">Membrane</keyword>
<dbReference type="GO" id="GO:0008519">
    <property type="term" value="F:ammonium channel activity"/>
    <property type="evidence" value="ECO:0007669"/>
    <property type="project" value="InterPro"/>
</dbReference>
<dbReference type="AlphaFoldDB" id="A0A7S2XME8"/>
<feature type="transmembrane region" description="Helical" evidence="6">
    <location>
        <begin position="230"/>
        <end position="246"/>
    </location>
</feature>
<feature type="transmembrane region" description="Helical" evidence="6">
    <location>
        <begin position="141"/>
        <end position="162"/>
    </location>
</feature>
<proteinExistence type="inferred from homology"/>
<dbReference type="PRINTS" id="PR00342">
    <property type="entry name" value="RHESUSRHD"/>
</dbReference>
<reference evidence="8" key="1">
    <citation type="submission" date="2021-01" db="EMBL/GenBank/DDBJ databases">
        <authorList>
            <person name="Corre E."/>
            <person name="Pelletier E."/>
            <person name="Niang G."/>
            <person name="Scheremetjew M."/>
            <person name="Finn R."/>
            <person name="Kale V."/>
            <person name="Holt S."/>
            <person name="Cochrane G."/>
            <person name="Meng A."/>
            <person name="Brown T."/>
            <person name="Cohen L."/>
        </authorList>
    </citation>
    <scope>NUCLEOTIDE SEQUENCE</scope>
    <source>
        <strain evidence="8">CCMP2084</strain>
    </source>
</reference>
<feature type="transmembrane region" description="Helical" evidence="6">
    <location>
        <begin position="97"/>
        <end position="121"/>
    </location>
</feature>
<evidence type="ECO:0000256" key="3">
    <source>
        <dbReference type="ARBA" id="ARBA00022692"/>
    </source>
</evidence>
<dbReference type="EMBL" id="HBHQ01011717">
    <property type="protein sequence ID" value="CAD9815971.1"/>
    <property type="molecule type" value="Transcribed_RNA"/>
</dbReference>
<dbReference type="SUPFAM" id="SSF111352">
    <property type="entry name" value="Ammonium transporter"/>
    <property type="match status" value="1"/>
</dbReference>
<comment type="similarity">
    <text evidence="2">Belongs to the ammonium transporter (TC 2.A.49) family. Rh subfamily.</text>
</comment>
<evidence type="ECO:0000256" key="5">
    <source>
        <dbReference type="ARBA" id="ARBA00023136"/>
    </source>
</evidence>
<comment type="subcellular location">
    <subcellularLocation>
        <location evidence="1">Membrane</location>
        <topology evidence="1">Multi-pass membrane protein</topology>
    </subcellularLocation>
</comment>
<dbReference type="Pfam" id="PF00909">
    <property type="entry name" value="Ammonium_transp"/>
    <property type="match status" value="1"/>
</dbReference>
<gene>
    <name evidence="8" type="ORF">ASEP1449_LOCUS7803</name>
</gene>
<accession>A0A7S2XME8</accession>
<feature type="transmembrane region" description="Helical" evidence="6">
    <location>
        <begin position="393"/>
        <end position="414"/>
    </location>
</feature>
<evidence type="ECO:0000256" key="4">
    <source>
        <dbReference type="ARBA" id="ARBA00022989"/>
    </source>
</evidence>
<dbReference type="PANTHER" id="PTHR11730">
    <property type="entry name" value="AMMONIUM TRANSPORTER"/>
    <property type="match status" value="1"/>
</dbReference>
<protein>
    <recommendedName>
        <fullName evidence="7">Ammonium transporter AmtB-like domain-containing protein</fullName>
    </recommendedName>
</protein>
<sequence length="442" mass="47282">MDTPMTEESSLLPVTKPSSNPYSTALAYSGKLGNGLMALQVGLVLVFLFATTYPDADDYSPAEYYIWKDIMAMLLIGFGFLMTFLKQYGLGAVGFTMLLTVMSMQLNIVIELIMRVIYGFITSTEMKDTSFPMPIGMSTIIDSQFSAATLLISFGAIIGRASPYQMLVMTVSQSFFYAFNKVFIVFGILAAEDVGGTMTIHMFGAYFGLAASMAMGASPPEKGSPEADKVSDLFAMIGTTVLWIFWPSFVGATETGTAVNEMRCTTNTIISLMASTGVSFWASQKLCKGKFDPVHIANSTLAGGVAIGSTARLNMGPGVAAVIGMMSGIVSVYGYVYSSPALEEVGIFDTCGVGNLHGLPSLIGGLASVAIVAMDPTAEFLNHNAYLQPFMQLLGVILTVVISATSGYATGVFMKSPTVVPSKNDSPVVYEDEVYWHAEYFE</sequence>
<feature type="transmembrane region" description="Helical" evidence="6">
    <location>
        <begin position="266"/>
        <end position="283"/>
    </location>
</feature>
<name>A0A7S2XME8_9STRA</name>
<organism evidence="8">
    <name type="scientific">Attheya septentrionalis</name>
    <dbReference type="NCBI Taxonomy" id="420275"/>
    <lineage>
        <taxon>Eukaryota</taxon>
        <taxon>Sar</taxon>
        <taxon>Stramenopiles</taxon>
        <taxon>Ochrophyta</taxon>
        <taxon>Bacillariophyta</taxon>
        <taxon>Coscinodiscophyceae</taxon>
        <taxon>Chaetocerotophycidae</taxon>
        <taxon>Chaetocerotales</taxon>
        <taxon>Attheyaceae</taxon>
        <taxon>Attheya</taxon>
    </lineage>
</organism>
<feature type="transmembrane region" description="Helical" evidence="6">
    <location>
        <begin position="65"/>
        <end position="85"/>
    </location>
</feature>
<dbReference type="InterPro" id="IPR002229">
    <property type="entry name" value="RhesusRHD"/>
</dbReference>
<dbReference type="PANTHER" id="PTHR11730:SF60">
    <property type="entry name" value="RH50, ISOFORM D"/>
    <property type="match status" value="1"/>
</dbReference>